<dbReference type="PANTHER" id="PTHR33167:SF26">
    <property type="entry name" value="EXPRESSED PROTEIN"/>
    <property type="match status" value="1"/>
</dbReference>
<dbReference type="AlphaFoldDB" id="A0A811SND6"/>
<reference evidence="2" key="1">
    <citation type="submission" date="2020-10" db="EMBL/GenBank/DDBJ databases">
        <authorList>
            <person name="Han B."/>
            <person name="Lu T."/>
            <person name="Zhao Q."/>
            <person name="Huang X."/>
            <person name="Zhao Y."/>
        </authorList>
    </citation>
    <scope>NUCLEOTIDE SEQUENCE</scope>
</reference>
<name>A0A811SND6_9POAL</name>
<feature type="region of interest" description="Disordered" evidence="1">
    <location>
        <begin position="94"/>
        <end position="144"/>
    </location>
</feature>
<dbReference type="EMBL" id="CAJGYO010000387">
    <property type="protein sequence ID" value="CAD6342092.1"/>
    <property type="molecule type" value="Genomic_DNA"/>
</dbReference>
<comment type="caution">
    <text evidence="2">The sequence shown here is derived from an EMBL/GenBank/DDBJ whole genome shotgun (WGS) entry which is preliminary data.</text>
</comment>
<accession>A0A811SND6</accession>
<evidence type="ECO:0000256" key="1">
    <source>
        <dbReference type="SAM" id="MobiDB-lite"/>
    </source>
</evidence>
<dbReference type="Proteomes" id="UP000604825">
    <property type="component" value="Unassembled WGS sequence"/>
</dbReference>
<evidence type="ECO:0000313" key="2">
    <source>
        <dbReference type="EMBL" id="CAD6342092.1"/>
    </source>
</evidence>
<protein>
    <submittedName>
        <fullName evidence="2">Uncharacterized protein</fullName>
    </submittedName>
</protein>
<evidence type="ECO:0000313" key="3">
    <source>
        <dbReference type="Proteomes" id="UP000604825"/>
    </source>
</evidence>
<keyword evidence="3" id="KW-1185">Reference proteome</keyword>
<proteinExistence type="predicted"/>
<feature type="compositionally biased region" description="Polar residues" evidence="1">
    <location>
        <begin position="114"/>
        <end position="137"/>
    </location>
</feature>
<dbReference type="OrthoDB" id="666348at2759"/>
<sequence length="181" mass="20311">MENKLASHWDMELLKMAMRRHEETFRQQVHELHRLYHVQKQLMGGLSRPSSELSCRRQKRRRPADLHLRLPADECVVVTPPSAEDGLELTLAIGSSGGRCQRRRRDEPERTGTATPLASESDISGSLTASESSTDTGGSAPYQIQRAMTPVFRLQEATTVPKVKPPPRSPWLVQCVSLEMA</sequence>
<dbReference type="PANTHER" id="PTHR33167">
    <property type="entry name" value="TRANSCRIPTION FACTOR, PUTATIVE (DUF863)-RELATED"/>
    <property type="match status" value="1"/>
</dbReference>
<gene>
    <name evidence="2" type="ORF">NCGR_LOCUS66190</name>
</gene>
<organism evidence="2 3">
    <name type="scientific">Miscanthus lutarioriparius</name>
    <dbReference type="NCBI Taxonomy" id="422564"/>
    <lineage>
        <taxon>Eukaryota</taxon>
        <taxon>Viridiplantae</taxon>
        <taxon>Streptophyta</taxon>
        <taxon>Embryophyta</taxon>
        <taxon>Tracheophyta</taxon>
        <taxon>Spermatophyta</taxon>
        <taxon>Magnoliopsida</taxon>
        <taxon>Liliopsida</taxon>
        <taxon>Poales</taxon>
        <taxon>Poaceae</taxon>
        <taxon>PACMAD clade</taxon>
        <taxon>Panicoideae</taxon>
        <taxon>Andropogonodae</taxon>
        <taxon>Andropogoneae</taxon>
        <taxon>Saccharinae</taxon>
        <taxon>Miscanthus</taxon>
    </lineage>
</organism>